<dbReference type="RefSeq" id="WP_271279761.1">
    <property type="nucleotide sequence ID" value="NZ_JAPNUD010000199.1"/>
</dbReference>
<dbReference type="EMBL" id="JAPNUD010000199">
    <property type="protein sequence ID" value="MDA0646469.1"/>
    <property type="molecule type" value="Genomic_DNA"/>
</dbReference>
<proteinExistence type="predicted"/>
<reference evidence="2 3" key="1">
    <citation type="submission" date="2022-11" db="EMBL/GenBank/DDBJ databases">
        <title>Nonomuraea corallina sp. nov., a new species of the genus Nonomuraea isolated from sea side sediment in Thai sea.</title>
        <authorList>
            <person name="Ngamcharungchit C."/>
            <person name="Matsumoto A."/>
            <person name="Suriyachadkun C."/>
            <person name="Panbangred W."/>
            <person name="Inahashi Y."/>
            <person name="Intra B."/>
        </authorList>
    </citation>
    <scope>NUCLEOTIDE SEQUENCE [LARGE SCALE GENOMIC DNA]</scope>
    <source>
        <strain evidence="2 3">DSM 43553</strain>
    </source>
</reference>
<comment type="caution">
    <text evidence="2">The sequence shown here is derived from an EMBL/GenBank/DDBJ whole genome shotgun (WGS) entry which is preliminary data.</text>
</comment>
<evidence type="ECO:0000256" key="1">
    <source>
        <dbReference type="SAM" id="SignalP"/>
    </source>
</evidence>
<feature type="non-terminal residue" evidence="2">
    <location>
        <position position="1"/>
    </location>
</feature>
<gene>
    <name evidence="2" type="ORF">OUY24_38070</name>
</gene>
<keyword evidence="3" id="KW-1185">Reference proteome</keyword>
<keyword evidence="1" id="KW-0732">Signal</keyword>
<sequence length="331" mass="35913">GRSLACSRRHTSMRRSPVLLSAVLIGPAAMLVTPVPAEAAIPDVVRAVQQQLVKGASMKFTQYGTVTFNGRNRSADNMARVFRFNPIQDGRLQLGRNGVAAVGLTRRVNFDRENLPLAKEHAAEGDLVAKSLLTQTRPHRWVNTNGWFYDTGRLWTAGLPEGKTWARRGKGTPAATAFRDQVINIFEIRTLKTLIADADERKFGLPNPAGKTPAMRKTGWYSGSITFGELYKLSPTFREVAGKRPDASIANRAVGWRIIFDANGLPFQFGSGWSVEDKRKGADGGAVIKAVSWGSATTIARPKPAQVGVVRAPAGGLPAFDTMVDMNEAAL</sequence>
<evidence type="ECO:0000313" key="3">
    <source>
        <dbReference type="Proteomes" id="UP001212498"/>
    </source>
</evidence>
<name>A0ABT4TAM7_9ACTN</name>
<dbReference type="Proteomes" id="UP001212498">
    <property type="component" value="Unassembled WGS sequence"/>
</dbReference>
<protein>
    <submittedName>
        <fullName evidence="2">Uncharacterized protein</fullName>
    </submittedName>
</protein>
<accession>A0ABT4TAM7</accession>
<organism evidence="2 3">
    <name type="scientific">Nonomuraea ferruginea</name>
    <dbReference type="NCBI Taxonomy" id="46174"/>
    <lineage>
        <taxon>Bacteria</taxon>
        <taxon>Bacillati</taxon>
        <taxon>Actinomycetota</taxon>
        <taxon>Actinomycetes</taxon>
        <taxon>Streptosporangiales</taxon>
        <taxon>Streptosporangiaceae</taxon>
        <taxon>Nonomuraea</taxon>
    </lineage>
</organism>
<feature type="signal peptide" evidence="1">
    <location>
        <begin position="1"/>
        <end position="39"/>
    </location>
</feature>
<evidence type="ECO:0000313" key="2">
    <source>
        <dbReference type="EMBL" id="MDA0646469.1"/>
    </source>
</evidence>
<feature type="chain" id="PRO_5047491251" evidence="1">
    <location>
        <begin position="40"/>
        <end position="331"/>
    </location>
</feature>